<evidence type="ECO:0000256" key="2">
    <source>
        <dbReference type="ARBA" id="ARBA00022603"/>
    </source>
</evidence>
<evidence type="ECO:0000313" key="8">
    <source>
        <dbReference type="EMBL" id="KAF7487619.1"/>
    </source>
</evidence>
<keyword evidence="3 8" id="KW-0808">Transferase</keyword>
<evidence type="ECO:0000256" key="3">
    <source>
        <dbReference type="ARBA" id="ARBA00022679"/>
    </source>
</evidence>
<comment type="catalytic activity">
    <reaction evidence="5">
        <text>an adenosine in mRNA + S-adenosyl-L-methionine = an N(6)-methyladenosine in mRNA + S-adenosyl-L-homocysteine + H(+)</text>
        <dbReference type="Rhea" id="RHEA:55584"/>
        <dbReference type="Rhea" id="RHEA-COMP:12414"/>
        <dbReference type="Rhea" id="RHEA-COMP:12417"/>
        <dbReference type="ChEBI" id="CHEBI:15378"/>
        <dbReference type="ChEBI" id="CHEBI:57856"/>
        <dbReference type="ChEBI" id="CHEBI:59789"/>
        <dbReference type="ChEBI" id="CHEBI:74411"/>
        <dbReference type="ChEBI" id="CHEBI:74449"/>
        <dbReference type="EC" id="2.1.1.348"/>
    </reaction>
</comment>
<dbReference type="InterPro" id="IPR029063">
    <property type="entry name" value="SAM-dependent_MTases_sf"/>
</dbReference>
<dbReference type="EnsemblMetazoa" id="SSS_9050s_mrna">
    <property type="protein sequence ID" value="KAF7487619.1"/>
    <property type="gene ID" value="SSS_9050"/>
</dbReference>
<evidence type="ECO:0000313" key="9">
    <source>
        <dbReference type="EnsemblMetazoa" id="KAF7487619.1"/>
    </source>
</evidence>
<evidence type="ECO:0000256" key="7">
    <source>
        <dbReference type="SAM" id="MobiDB-lite"/>
    </source>
</evidence>
<sequence length="631" mass="73191">MDSKWNRLQALKERQLSRKEKMQKWKRNYEDILSTSASKSTSFNLIQESCDDLKTDFKKIENRIIEILCDSSLNFPMDLMTIISMTSNFTDRQTIEDILIKLSLRKLIELNEYLPTTDGEKTLFVLSVDYDALKLVKKRNESNQLSLSDSNESSASNNILKRSLEDREKNISDDIPNADCSTSKFEKEKSENIADVDENDAEEYELDYSIINRTKKSRFNGPDSSKLDTEEKYSVEDILSLQSIKEKEDKKKSEEVYRLLSKHTAKELSLFEQFRSPCDKVQEFCARGTREECMRFHQSDKPCSKLHFLKIIQKHTDESLGNCSFLNTCFHMDSCKYVHYRVETKSIPNKSSSSKNSLENVADSLNQYHHHHLNISNNDFDKSEDSIPNDNQIVGNNIVKTLANATEQPFKRVLFPPQWIRCDLRFFDMRILGKFAVVMADPPWDIHMELPYGTMSDDEMRNLNIPCLQDEGLIFLWVTGRAMELGRECLKLWGYERCDELIWVKTNQLQRIIRTGRTGHWINHGKEHCLVGVKGNPKNLNRNLDCDVIVAEVRATSHKPDEIYGIIERLSPGTRKIELFGRQHNTQPNWVTLGNQLDCVRLVDPQLIEAYKKAYPEEEFSTILTINNEGS</sequence>
<reference evidence="9" key="3">
    <citation type="submission" date="2022-06" db="UniProtKB">
        <authorList>
            <consortium name="EnsemblMetazoa"/>
        </authorList>
    </citation>
    <scope>IDENTIFICATION</scope>
</reference>
<keyword evidence="2 8" id="KW-0489">Methyltransferase</keyword>
<dbReference type="GO" id="GO:0005634">
    <property type="term" value="C:nucleus"/>
    <property type="evidence" value="ECO:0007669"/>
    <property type="project" value="InterPro"/>
</dbReference>
<reference evidence="8" key="2">
    <citation type="submission" date="2020-01" db="EMBL/GenBank/DDBJ databases">
        <authorList>
            <person name="Korhonen P.K.K."/>
            <person name="Guangxu M.G."/>
            <person name="Wang T.W."/>
            <person name="Stroehlein A.J.S."/>
            <person name="Young N.D."/>
            <person name="Ang C.-S.A."/>
            <person name="Fernando D.W.F."/>
            <person name="Lu H.L."/>
            <person name="Taylor S.T."/>
            <person name="Ehtesham M.E.M."/>
            <person name="Najaraj S.H.N."/>
            <person name="Harsha G.H.G."/>
            <person name="Madugundu A.M."/>
            <person name="Renuse S.R."/>
            <person name="Holt D.H."/>
            <person name="Pandey A.P."/>
            <person name="Papenfuss A.P."/>
            <person name="Gasser R.B.G."/>
            <person name="Fischer K.F."/>
        </authorList>
    </citation>
    <scope>NUCLEOTIDE SEQUENCE</scope>
    <source>
        <strain evidence="8">SSS_KF_BRIS2020</strain>
    </source>
</reference>
<dbReference type="OrthoDB" id="10262526at2759"/>
<accession>A0A834VA43</accession>
<protein>
    <recommendedName>
        <fullName evidence="1">mRNA m(6)A methyltransferase</fullName>
        <ecNumber evidence="1">2.1.1.348</ecNumber>
    </recommendedName>
</protein>
<dbReference type="InterPro" id="IPR025848">
    <property type="entry name" value="MT-A70"/>
</dbReference>
<dbReference type="PANTHER" id="PTHR12829:SF7">
    <property type="entry name" value="N6-ADENOSINE-METHYLTRANSFERASE CATALYTIC SUBUNIT"/>
    <property type="match status" value="1"/>
</dbReference>
<evidence type="ECO:0000313" key="10">
    <source>
        <dbReference type="Proteomes" id="UP000070412"/>
    </source>
</evidence>
<evidence type="ECO:0000256" key="6">
    <source>
        <dbReference type="PROSITE-ProRule" id="PRU00489"/>
    </source>
</evidence>
<name>A0A834VA43_SARSC</name>
<dbReference type="GO" id="GO:0001510">
    <property type="term" value="P:RNA methylation"/>
    <property type="evidence" value="ECO:0007669"/>
    <property type="project" value="InterPro"/>
</dbReference>
<dbReference type="EC" id="2.1.1.348" evidence="1"/>
<dbReference type="PROSITE" id="PS51563">
    <property type="entry name" value="SAM_MTA70L_1"/>
    <property type="match status" value="1"/>
</dbReference>
<evidence type="ECO:0000256" key="5">
    <source>
        <dbReference type="ARBA" id="ARBA00048957"/>
    </source>
</evidence>
<dbReference type="Proteomes" id="UP000070412">
    <property type="component" value="Unassembled WGS sequence"/>
</dbReference>
<dbReference type="InterPro" id="IPR007757">
    <property type="entry name" value="MT-A70-like"/>
</dbReference>
<keyword evidence="4" id="KW-0949">S-adenosyl-L-methionine</keyword>
<proteinExistence type="inferred from homology"/>
<keyword evidence="10" id="KW-1185">Reference proteome</keyword>
<dbReference type="Pfam" id="PF05063">
    <property type="entry name" value="MT-A70"/>
    <property type="match status" value="1"/>
</dbReference>
<dbReference type="GO" id="GO:0001734">
    <property type="term" value="F:mRNA m(6)A methyltransferase activity"/>
    <property type="evidence" value="ECO:0007669"/>
    <property type="project" value="UniProtKB-EC"/>
</dbReference>
<dbReference type="EMBL" id="WVUK01000066">
    <property type="protein sequence ID" value="KAF7487619.1"/>
    <property type="molecule type" value="Genomic_DNA"/>
</dbReference>
<evidence type="ECO:0000256" key="1">
    <source>
        <dbReference type="ARBA" id="ARBA00012160"/>
    </source>
</evidence>
<evidence type="ECO:0000256" key="4">
    <source>
        <dbReference type="ARBA" id="ARBA00022691"/>
    </source>
</evidence>
<dbReference type="GO" id="GO:0036396">
    <property type="term" value="C:RNA N6-methyladenosine methyltransferase complex"/>
    <property type="evidence" value="ECO:0007669"/>
    <property type="project" value="TreeGrafter"/>
</dbReference>
<gene>
    <name evidence="8" type="ORF">SSS_9050</name>
</gene>
<dbReference type="PROSITE" id="PS51143">
    <property type="entry name" value="MT_A70"/>
    <property type="match status" value="1"/>
</dbReference>
<organism evidence="8">
    <name type="scientific">Sarcoptes scabiei</name>
    <name type="common">Itch mite</name>
    <name type="synonym">Acarus scabiei</name>
    <dbReference type="NCBI Taxonomy" id="52283"/>
    <lineage>
        <taxon>Eukaryota</taxon>
        <taxon>Metazoa</taxon>
        <taxon>Ecdysozoa</taxon>
        <taxon>Arthropoda</taxon>
        <taxon>Chelicerata</taxon>
        <taxon>Arachnida</taxon>
        <taxon>Acari</taxon>
        <taxon>Acariformes</taxon>
        <taxon>Sarcoptiformes</taxon>
        <taxon>Astigmata</taxon>
        <taxon>Psoroptidia</taxon>
        <taxon>Sarcoptoidea</taxon>
        <taxon>Sarcoptidae</taxon>
        <taxon>Sarcoptinae</taxon>
        <taxon>Sarcoptes</taxon>
    </lineage>
</organism>
<dbReference type="AlphaFoldDB" id="A0A834VA43"/>
<comment type="similarity">
    <text evidence="6">Belongs to the MT-A70-like family.</text>
</comment>
<dbReference type="SUPFAM" id="SSF53335">
    <property type="entry name" value="S-adenosyl-L-methionine-dependent methyltransferases"/>
    <property type="match status" value="1"/>
</dbReference>
<reference evidence="10" key="1">
    <citation type="journal article" date="2020" name="PLoS Negl. Trop. Dis.">
        <title>High-quality nuclear genome for Sarcoptes scabiei-A critical resource for a neglected parasite.</title>
        <authorList>
            <person name="Korhonen P.K."/>
            <person name="Gasser R.B."/>
            <person name="Ma G."/>
            <person name="Wang T."/>
            <person name="Stroehlein A.J."/>
            <person name="Young N.D."/>
            <person name="Ang C.S."/>
            <person name="Fernando D.D."/>
            <person name="Lu H.C."/>
            <person name="Taylor S."/>
            <person name="Reynolds S.L."/>
            <person name="Mofiz E."/>
            <person name="Najaraj S.H."/>
            <person name="Gowda H."/>
            <person name="Madugundu A."/>
            <person name="Renuse S."/>
            <person name="Holt D."/>
            <person name="Pandey A."/>
            <person name="Papenfuss A.T."/>
            <person name="Fischer K."/>
        </authorList>
    </citation>
    <scope>NUCLEOTIDE SEQUENCE [LARGE SCALE GENOMIC DNA]</scope>
</reference>
<dbReference type="PANTHER" id="PTHR12829">
    <property type="entry name" value="N6-ADENOSINE-METHYLTRANSFERASE"/>
    <property type="match status" value="1"/>
</dbReference>
<feature type="region of interest" description="Disordered" evidence="7">
    <location>
        <begin position="171"/>
        <end position="198"/>
    </location>
</feature>